<gene>
    <name evidence="2" type="ORF">GCM10022409_15150</name>
</gene>
<comment type="caution">
    <text evidence="2">The sequence shown here is derived from an EMBL/GenBank/DDBJ whole genome shotgun (WGS) entry which is preliminary data.</text>
</comment>
<sequence>MLLLAASLSSRAQTTSSAPENEAPLTGFADAVNTVFQAVDKTQVCDSYGRLRLEHAGHGTASLRLRVDKLPAGLYVVHVLHGRNQVSRQQLQLVR</sequence>
<dbReference type="EMBL" id="BAABDK010000012">
    <property type="protein sequence ID" value="GAA4031862.1"/>
    <property type="molecule type" value="Genomic_DNA"/>
</dbReference>
<proteinExistence type="predicted"/>
<organism evidence="2 3">
    <name type="scientific">Hymenobacter glaciei</name>
    <dbReference type="NCBI Taxonomy" id="877209"/>
    <lineage>
        <taxon>Bacteria</taxon>
        <taxon>Pseudomonadati</taxon>
        <taxon>Bacteroidota</taxon>
        <taxon>Cytophagia</taxon>
        <taxon>Cytophagales</taxon>
        <taxon>Hymenobacteraceae</taxon>
        <taxon>Hymenobacter</taxon>
    </lineage>
</organism>
<dbReference type="Proteomes" id="UP001501469">
    <property type="component" value="Unassembled WGS sequence"/>
</dbReference>
<evidence type="ECO:0000313" key="2">
    <source>
        <dbReference type="EMBL" id="GAA4031862.1"/>
    </source>
</evidence>
<feature type="compositionally biased region" description="Low complexity" evidence="1">
    <location>
        <begin position="1"/>
        <end position="18"/>
    </location>
</feature>
<protein>
    <recommendedName>
        <fullName evidence="4">Secretion system C-terminal sorting domain-containing protein</fullName>
    </recommendedName>
</protein>
<accession>A0ABP7TVE0</accession>
<evidence type="ECO:0000313" key="3">
    <source>
        <dbReference type="Proteomes" id="UP001501469"/>
    </source>
</evidence>
<name>A0ABP7TVE0_9BACT</name>
<evidence type="ECO:0008006" key="4">
    <source>
        <dbReference type="Google" id="ProtNLM"/>
    </source>
</evidence>
<evidence type="ECO:0000256" key="1">
    <source>
        <dbReference type="SAM" id="MobiDB-lite"/>
    </source>
</evidence>
<keyword evidence="3" id="KW-1185">Reference proteome</keyword>
<feature type="region of interest" description="Disordered" evidence="1">
    <location>
        <begin position="1"/>
        <end position="24"/>
    </location>
</feature>
<reference evidence="3" key="1">
    <citation type="journal article" date="2019" name="Int. J. Syst. Evol. Microbiol.">
        <title>The Global Catalogue of Microorganisms (GCM) 10K type strain sequencing project: providing services to taxonomists for standard genome sequencing and annotation.</title>
        <authorList>
            <consortium name="The Broad Institute Genomics Platform"/>
            <consortium name="The Broad Institute Genome Sequencing Center for Infectious Disease"/>
            <person name="Wu L."/>
            <person name="Ma J."/>
        </authorList>
    </citation>
    <scope>NUCLEOTIDE SEQUENCE [LARGE SCALE GENOMIC DNA]</scope>
    <source>
        <strain evidence="3">JCM 17225</strain>
    </source>
</reference>